<dbReference type="InterPro" id="IPR012551">
    <property type="entry name" value="DUF1707_SHOCT-like"/>
</dbReference>
<keyword evidence="5" id="KW-1185">Reference proteome</keyword>
<dbReference type="Pfam" id="PF08044">
    <property type="entry name" value="DUF1707"/>
    <property type="match status" value="1"/>
</dbReference>
<sequence length="210" mass="22196">MNETASAPVAGPANLRASDADRDSTAEVLAAALSEGRLTHEEHSERIDAAYAARTLAELEPLTTDLPESGSLPHPQTPDLARSPDGTENIRTVLAAAERKGRWLVEPRTNVSVLMGSAVLDLREATLAQREVTVQAAILMGTLDVIVPPGVRVVSRASEVLGTTSVDTDRGADPAAPTVVITGSSWLSTIVAKTKEPKPVKAAKRKRGRR</sequence>
<dbReference type="EMBL" id="JROO01000042">
    <property type="protein sequence ID" value="KIH97193.1"/>
    <property type="molecule type" value="Genomic_DNA"/>
</dbReference>
<proteinExistence type="predicted"/>
<comment type="caution">
    <text evidence="4">The sequence shown here is derived from an EMBL/GenBank/DDBJ whole genome shotgun (WGS) entry which is preliminary data.</text>
</comment>
<dbReference type="InterPro" id="IPR024425">
    <property type="entry name" value="LiaF-like_C"/>
</dbReference>
<evidence type="ECO:0000313" key="5">
    <source>
        <dbReference type="Proteomes" id="UP000031675"/>
    </source>
</evidence>
<accession>A0A0C2G1L6</accession>
<dbReference type="AlphaFoldDB" id="A0A0C2G1L6"/>
<feature type="domain" description="Cell wall-active antibiotics response LiaF-like C-terminal" evidence="3">
    <location>
        <begin position="102"/>
        <end position="169"/>
    </location>
</feature>
<dbReference type="PANTHER" id="PTHR40763">
    <property type="entry name" value="MEMBRANE PROTEIN-RELATED"/>
    <property type="match status" value="1"/>
</dbReference>
<name>A0A0C2G1L6_9ACTN</name>
<dbReference type="RefSeq" id="WP_040276071.1">
    <property type="nucleotide sequence ID" value="NZ_JROO01000042.1"/>
</dbReference>
<dbReference type="Proteomes" id="UP000031675">
    <property type="component" value="Unassembled WGS sequence"/>
</dbReference>
<organism evidence="4 5">
    <name type="scientific">Streptomonospora alba</name>
    <dbReference type="NCBI Taxonomy" id="183763"/>
    <lineage>
        <taxon>Bacteria</taxon>
        <taxon>Bacillati</taxon>
        <taxon>Actinomycetota</taxon>
        <taxon>Actinomycetes</taxon>
        <taxon>Streptosporangiales</taxon>
        <taxon>Nocardiopsidaceae</taxon>
        <taxon>Streptomonospora</taxon>
    </lineage>
</organism>
<evidence type="ECO:0000256" key="1">
    <source>
        <dbReference type="SAM" id="MobiDB-lite"/>
    </source>
</evidence>
<feature type="domain" description="DUF1707" evidence="2">
    <location>
        <begin position="15"/>
        <end position="67"/>
    </location>
</feature>
<feature type="region of interest" description="Disordered" evidence="1">
    <location>
        <begin position="1"/>
        <end position="24"/>
    </location>
</feature>
<evidence type="ECO:0000259" key="3">
    <source>
        <dbReference type="Pfam" id="PF09922"/>
    </source>
</evidence>
<feature type="region of interest" description="Disordered" evidence="1">
    <location>
        <begin position="64"/>
        <end position="86"/>
    </location>
</feature>
<dbReference type="Pfam" id="PF09922">
    <property type="entry name" value="LiaF-like_C"/>
    <property type="match status" value="1"/>
</dbReference>
<evidence type="ECO:0000259" key="2">
    <source>
        <dbReference type="Pfam" id="PF08044"/>
    </source>
</evidence>
<gene>
    <name evidence="4" type="ORF">LP52_21020</name>
</gene>
<dbReference type="STRING" id="183763.LP52_21020"/>
<protein>
    <submittedName>
        <fullName evidence="4">Uncharacterized protein</fullName>
    </submittedName>
</protein>
<dbReference type="PANTHER" id="PTHR40763:SF4">
    <property type="entry name" value="DUF1707 DOMAIN-CONTAINING PROTEIN"/>
    <property type="match status" value="1"/>
</dbReference>
<reference evidence="5" key="1">
    <citation type="journal article" date="2015" name="Chem. Biol.">
        <title>Structure, bioactivity, and resistance mechanism of streptomonomicin, an unusual lasso Peptide from an understudied halophilic actinomycete.</title>
        <authorList>
            <person name="Metelev M."/>
            <person name="Tietz J.I."/>
            <person name="Melby J.O."/>
            <person name="Blair P.M."/>
            <person name="Zhu L."/>
            <person name="Livnat I."/>
            <person name="Severinov K."/>
            <person name="Mitchell D.A."/>
        </authorList>
    </citation>
    <scope>NUCLEOTIDE SEQUENCE [LARGE SCALE GENOMIC DNA]</scope>
    <source>
        <strain evidence="5">YIM 90003</strain>
    </source>
</reference>
<evidence type="ECO:0000313" key="4">
    <source>
        <dbReference type="EMBL" id="KIH97193.1"/>
    </source>
</evidence>
<dbReference type="OrthoDB" id="4772576at2"/>